<protein>
    <submittedName>
        <fullName evidence="1">Uncharacterized protein</fullName>
    </submittedName>
</protein>
<dbReference type="AlphaFoldDB" id="A0A3B0VD87"/>
<dbReference type="EMBL" id="UOEY01000031">
    <property type="protein sequence ID" value="VAW36872.1"/>
    <property type="molecule type" value="Genomic_DNA"/>
</dbReference>
<organism evidence="1">
    <name type="scientific">hydrothermal vent metagenome</name>
    <dbReference type="NCBI Taxonomy" id="652676"/>
    <lineage>
        <taxon>unclassified sequences</taxon>
        <taxon>metagenomes</taxon>
        <taxon>ecological metagenomes</taxon>
    </lineage>
</organism>
<accession>A0A3B0VD87</accession>
<proteinExistence type="predicted"/>
<gene>
    <name evidence="1" type="ORF">MNBD_DELTA04-839</name>
</gene>
<evidence type="ECO:0000313" key="1">
    <source>
        <dbReference type="EMBL" id="VAW36872.1"/>
    </source>
</evidence>
<reference evidence="1" key="1">
    <citation type="submission" date="2018-06" db="EMBL/GenBank/DDBJ databases">
        <authorList>
            <person name="Zhirakovskaya E."/>
        </authorList>
    </citation>
    <scope>NUCLEOTIDE SEQUENCE</scope>
</reference>
<sequence length="48" mass="5150">MGNRQQVSCFEAVMEGAEKAEAGFSSGEIVLLSAYSVELNENVSLRTP</sequence>
<name>A0A3B0VD87_9ZZZZ</name>